<dbReference type="PANTHER" id="PTHR11024">
    <property type="entry name" value="NUCLEAR PORE COMPLEX PROTEIN SEC13 / SEH1 FAMILY MEMBER"/>
    <property type="match status" value="1"/>
</dbReference>
<keyword evidence="4 11" id="KW-0853">WD repeat</keyword>
<dbReference type="SMART" id="SM00320">
    <property type="entry name" value="WD40"/>
    <property type="match status" value="6"/>
</dbReference>
<dbReference type="InterPro" id="IPR037363">
    <property type="entry name" value="Sec13/Seh1_fam"/>
</dbReference>
<dbReference type="InterPro" id="IPR036322">
    <property type="entry name" value="WD40_repeat_dom_sf"/>
</dbReference>
<dbReference type="InterPro" id="IPR015943">
    <property type="entry name" value="WD40/YVTN_repeat-like_dom_sf"/>
</dbReference>
<dbReference type="GO" id="GO:0030127">
    <property type="term" value="C:COPII vesicle coat"/>
    <property type="evidence" value="ECO:0007669"/>
    <property type="project" value="TreeGrafter"/>
</dbReference>
<evidence type="ECO:0000256" key="8">
    <source>
        <dbReference type="ARBA" id="ARBA00023010"/>
    </source>
</evidence>
<dbReference type="SUPFAM" id="SSF50978">
    <property type="entry name" value="WD40 repeat-like"/>
    <property type="match status" value="1"/>
</dbReference>
<evidence type="ECO:0000256" key="6">
    <source>
        <dbReference type="ARBA" id="ARBA00022816"/>
    </source>
</evidence>
<dbReference type="Pfam" id="PF00400">
    <property type="entry name" value="WD40"/>
    <property type="match status" value="5"/>
</dbReference>
<evidence type="ECO:0000256" key="12">
    <source>
        <dbReference type="SAM" id="MobiDB-lite"/>
    </source>
</evidence>
<keyword evidence="7" id="KW-0653">Protein transport</keyword>
<keyword evidence="8" id="KW-0811">Translocation</keyword>
<dbReference type="PROSITE" id="PS50082">
    <property type="entry name" value="WD_REPEATS_2"/>
    <property type="match status" value="2"/>
</dbReference>
<gene>
    <name evidence="13" type="ORF">OMED0929_LOCUS6402</name>
</gene>
<evidence type="ECO:0000256" key="2">
    <source>
        <dbReference type="ARBA" id="ARBA00010102"/>
    </source>
</evidence>
<feature type="region of interest" description="Disordered" evidence="12">
    <location>
        <begin position="44"/>
        <end position="67"/>
    </location>
</feature>
<dbReference type="GO" id="GO:0090114">
    <property type="term" value="P:COPII-coated vesicle budding"/>
    <property type="evidence" value="ECO:0007669"/>
    <property type="project" value="TreeGrafter"/>
</dbReference>
<name>A0A7S0KND4_9CHLO</name>
<proteinExistence type="inferred from homology"/>
<comment type="similarity">
    <text evidence="2">Belongs to the WD repeat SEC13 family.</text>
</comment>
<evidence type="ECO:0000313" key="13">
    <source>
        <dbReference type="EMBL" id="CAD8587352.1"/>
    </source>
</evidence>
<dbReference type="GO" id="GO:0006606">
    <property type="term" value="P:protein import into nucleus"/>
    <property type="evidence" value="ECO:0007669"/>
    <property type="project" value="TreeGrafter"/>
</dbReference>
<protein>
    <submittedName>
        <fullName evidence="13">Uncharacterized protein</fullName>
    </submittedName>
</protein>
<organism evidence="13">
    <name type="scientific">Ostreococcus mediterraneus</name>
    <dbReference type="NCBI Taxonomy" id="1486918"/>
    <lineage>
        <taxon>Eukaryota</taxon>
        <taxon>Viridiplantae</taxon>
        <taxon>Chlorophyta</taxon>
        <taxon>Mamiellophyceae</taxon>
        <taxon>Mamiellales</taxon>
        <taxon>Bathycoccaceae</taxon>
        <taxon>Ostreococcus</taxon>
    </lineage>
</organism>
<dbReference type="GO" id="GO:0005198">
    <property type="term" value="F:structural molecule activity"/>
    <property type="evidence" value="ECO:0007669"/>
    <property type="project" value="InterPro"/>
</dbReference>
<evidence type="ECO:0000256" key="11">
    <source>
        <dbReference type="PROSITE-ProRule" id="PRU00221"/>
    </source>
</evidence>
<accession>A0A7S0KND4</accession>
<sequence length="342" mass="36210">MSAVARGTFESAHADAVHDCAYDYFGRRVATASSDRTVRIFDVVQRQPHQPHHPSTSSDGGVDGGAHVVNGGVTIDGGVRGEHVATLTGHDGPVWCARWAHPKFGALIATASFDHSVMIHKETEPNVFVCAYKTPVGTHDGSVNALAWAPHEYGAVLACASSDGTFSTITYDGASAQWVVEKVPHAHAIGCTGVSWAPSAMPGSLVSAGGGGDHAVSPQRLCTSGCDNAIKVWRRDAGQWTCEATLSAHTDWVRDVAWSENMGLPMNTIASCGQDGKVFIWTQGAPGGAWTSHELHNFNAPVWRVSWSTMGNILAVSDGNNTVSIWKESIDGVWNQITAAAE</sequence>
<dbReference type="InterPro" id="IPR001680">
    <property type="entry name" value="WD40_rpt"/>
</dbReference>
<dbReference type="GO" id="GO:0031080">
    <property type="term" value="C:nuclear pore outer ring"/>
    <property type="evidence" value="ECO:0007669"/>
    <property type="project" value="TreeGrafter"/>
</dbReference>
<evidence type="ECO:0000256" key="9">
    <source>
        <dbReference type="ARBA" id="ARBA00023132"/>
    </source>
</evidence>
<feature type="repeat" description="WD" evidence="11">
    <location>
        <begin position="246"/>
        <end position="281"/>
    </location>
</feature>
<dbReference type="PANTHER" id="PTHR11024:SF2">
    <property type="entry name" value="PROTEIN SEC13 HOMOLOG"/>
    <property type="match status" value="1"/>
</dbReference>
<keyword evidence="3" id="KW-0813">Transport</keyword>
<evidence type="ECO:0000256" key="10">
    <source>
        <dbReference type="ARBA" id="ARBA00023242"/>
    </source>
</evidence>
<evidence type="ECO:0000256" key="4">
    <source>
        <dbReference type="ARBA" id="ARBA00022574"/>
    </source>
</evidence>
<keyword evidence="10" id="KW-0539">Nucleus</keyword>
<comment type="subcellular location">
    <subcellularLocation>
        <location evidence="1">Nucleus</location>
        <location evidence="1">Nuclear pore complex</location>
    </subcellularLocation>
</comment>
<evidence type="ECO:0000256" key="5">
    <source>
        <dbReference type="ARBA" id="ARBA00022737"/>
    </source>
</evidence>
<keyword evidence="9" id="KW-0906">Nuclear pore complex</keyword>
<dbReference type="Gene3D" id="2.130.10.10">
    <property type="entry name" value="YVTN repeat-like/Quinoprotein amine dehydrogenase"/>
    <property type="match status" value="2"/>
</dbReference>
<dbReference type="AlphaFoldDB" id="A0A7S0KND4"/>
<keyword evidence="5" id="KW-0677">Repeat</keyword>
<feature type="repeat" description="WD" evidence="11">
    <location>
        <begin position="10"/>
        <end position="43"/>
    </location>
</feature>
<evidence type="ECO:0000256" key="3">
    <source>
        <dbReference type="ARBA" id="ARBA00022448"/>
    </source>
</evidence>
<keyword evidence="6" id="KW-0509">mRNA transport</keyword>
<reference evidence="13" key="1">
    <citation type="submission" date="2021-01" db="EMBL/GenBank/DDBJ databases">
        <authorList>
            <person name="Corre E."/>
            <person name="Pelletier E."/>
            <person name="Niang G."/>
            <person name="Scheremetjew M."/>
            <person name="Finn R."/>
            <person name="Kale V."/>
            <person name="Holt S."/>
            <person name="Cochrane G."/>
            <person name="Meng A."/>
            <person name="Brown T."/>
            <person name="Cohen L."/>
        </authorList>
    </citation>
    <scope>NUCLEOTIDE SEQUENCE</scope>
    <source>
        <strain evidence="13">Clade-D-RCC2572</strain>
    </source>
</reference>
<dbReference type="EMBL" id="HBEW01007581">
    <property type="protein sequence ID" value="CAD8587352.1"/>
    <property type="molecule type" value="Transcribed_RNA"/>
</dbReference>
<evidence type="ECO:0000256" key="1">
    <source>
        <dbReference type="ARBA" id="ARBA00004567"/>
    </source>
</evidence>
<dbReference type="GO" id="GO:0051028">
    <property type="term" value="P:mRNA transport"/>
    <property type="evidence" value="ECO:0007669"/>
    <property type="project" value="UniProtKB-KW"/>
</dbReference>
<evidence type="ECO:0000256" key="7">
    <source>
        <dbReference type="ARBA" id="ARBA00022927"/>
    </source>
</evidence>